<proteinExistence type="predicted"/>
<organism evidence="1">
    <name type="scientific">viral metagenome</name>
    <dbReference type="NCBI Taxonomy" id="1070528"/>
    <lineage>
        <taxon>unclassified sequences</taxon>
        <taxon>metagenomes</taxon>
        <taxon>organismal metagenomes</taxon>
    </lineage>
</organism>
<sequence length="34" mass="3891">MDLLLHSKIIESSGEREGASHIILRYLRVIDLVL</sequence>
<name>A0A6C0BMP2_9ZZZZ</name>
<evidence type="ECO:0000313" key="1">
    <source>
        <dbReference type="EMBL" id="QHS93011.1"/>
    </source>
</evidence>
<accession>A0A6C0BMP2</accession>
<reference evidence="1" key="1">
    <citation type="journal article" date="2020" name="Nature">
        <title>Giant virus diversity and host interactions through global metagenomics.</title>
        <authorList>
            <person name="Schulz F."/>
            <person name="Roux S."/>
            <person name="Paez-Espino D."/>
            <person name="Jungbluth S."/>
            <person name="Walsh D.A."/>
            <person name="Denef V.J."/>
            <person name="McMahon K.D."/>
            <person name="Konstantinidis K.T."/>
            <person name="Eloe-Fadrosh E.A."/>
            <person name="Kyrpides N.C."/>
            <person name="Woyke T."/>
        </authorList>
    </citation>
    <scope>NUCLEOTIDE SEQUENCE</scope>
    <source>
        <strain evidence="1">GVMAG-M-3300017651-5</strain>
    </source>
</reference>
<dbReference type="EMBL" id="MN739195">
    <property type="protein sequence ID" value="QHS93011.1"/>
    <property type="molecule type" value="Genomic_DNA"/>
</dbReference>
<protein>
    <submittedName>
        <fullName evidence="1">Uncharacterized protein</fullName>
    </submittedName>
</protein>
<dbReference type="AlphaFoldDB" id="A0A6C0BMP2"/>